<dbReference type="GO" id="GO:0016747">
    <property type="term" value="F:acyltransferase activity, transferring groups other than amino-acyl groups"/>
    <property type="evidence" value="ECO:0007669"/>
    <property type="project" value="InterPro"/>
</dbReference>
<sequence length="154" mass="16859">MELASLTQENLGKSVSITLRPEQEAFVAPVMQSIAEAYVNPTAWPRLVVDGDDVLAFIMGNFDPDHEIEAFRAGIWRLNVAASAQGRGVGRFAVGGLEEEARDRGVKRISVLWERGEHSPEGFYLKLGFVPTGKELFGETVAFKDLGPRGKMAP</sequence>
<proteinExistence type="predicted"/>
<organism evidence="2 3">
    <name type="scientific">Arthrobacter cheniae</name>
    <dbReference type="NCBI Taxonomy" id="1258888"/>
    <lineage>
        <taxon>Bacteria</taxon>
        <taxon>Bacillati</taxon>
        <taxon>Actinomycetota</taxon>
        <taxon>Actinomycetes</taxon>
        <taxon>Micrococcales</taxon>
        <taxon>Micrococcaceae</taxon>
        <taxon>Arthrobacter</taxon>
    </lineage>
</organism>
<dbReference type="InterPro" id="IPR000182">
    <property type="entry name" value="GNAT_dom"/>
</dbReference>
<keyword evidence="2" id="KW-0808">Transferase</keyword>
<dbReference type="EMBL" id="QZVT01000006">
    <property type="protein sequence ID" value="RJT78448.1"/>
    <property type="molecule type" value="Genomic_DNA"/>
</dbReference>
<dbReference type="PROSITE" id="PS51186">
    <property type="entry name" value="GNAT"/>
    <property type="match status" value="1"/>
</dbReference>
<protein>
    <submittedName>
        <fullName evidence="2">GNAT family N-acetyltransferase</fullName>
    </submittedName>
</protein>
<evidence type="ECO:0000259" key="1">
    <source>
        <dbReference type="PROSITE" id="PS51186"/>
    </source>
</evidence>
<dbReference type="RefSeq" id="WP_120149493.1">
    <property type="nucleotide sequence ID" value="NZ_QZVT01000006.1"/>
</dbReference>
<evidence type="ECO:0000313" key="3">
    <source>
        <dbReference type="Proteomes" id="UP000272560"/>
    </source>
</evidence>
<dbReference type="Proteomes" id="UP000272560">
    <property type="component" value="Unassembled WGS sequence"/>
</dbReference>
<comment type="caution">
    <text evidence="2">The sequence shown here is derived from an EMBL/GenBank/DDBJ whole genome shotgun (WGS) entry which is preliminary data.</text>
</comment>
<keyword evidence="3" id="KW-1185">Reference proteome</keyword>
<dbReference type="CDD" id="cd04301">
    <property type="entry name" value="NAT_SF"/>
    <property type="match status" value="1"/>
</dbReference>
<name>A0A3A5M2F7_9MICC</name>
<dbReference type="OrthoDB" id="3526335at2"/>
<dbReference type="Pfam" id="PF00583">
    <property type="entry name" value="Acetyltransf_1"/>
    <property type="match status" value="1"/>
</dbReference>
<gene>
    <name evidence="2" type="ORF">D6T63_13150</name>
</gene>
<evidence type="ECO:0000313" key="2">
    <source>
        <dbReference type="EMBL" id="RJT78448.1"/>
    </source>
</evidence>
<reference evidence="2 3" key="1">
    <citation type="submission" date="2018-09" db="EMBL/GenBank/DDBJ databases">
        <title>Novel species of Arthrobacter.</title>
        <authorList>
            <person name="Liu Q."/>
            <person name="Xin Y.-H."/>
        </authorList>
    </citation>
    <scope>NUCLEOTIDE SEQUENCE [LARGE SCALE GENOMIC DNA]</scope>
    <source>
        <strain evidence="2 3">Hz2</strain>
    </source>
</reference>
<dbReference type="SUPFAM" id="SSF55729">
    <property type="entry name" value="Acyl-CoA N-acyltransferases (Nat)"/>
    <property type="match status" value="1"/>
</dbReference>
<dbReference type="AlphaFoldDB" id="A0A3A5M2F7"/>
<dbReference type="InterPro" id="IPR016181">
    <property type="entry name" value="Acyl_CoA_acyltransferase"/>
</dbReference>
<dbReference type="Gene3D" id="3.40.630.30">
    <property type="match status" value="1"/>
</dbReference>
<feature type="domain" description="N-acetyltransferase" evidence="1">
    <location>
        <begin position="1"/>
        <end position="147"/>
    </location>
</feature>
<accession>A0A3A5M2F7</accession>